<evidence type="ECO:0000313" key="2">
    <source>
        <dbReference type="Proteomes" id="UP001321804"/>
    </source>
</evidence>
<gene>
    <name evidence="1" type="ORF">KIMC2_14530</name>
</gene>
<organism evidence="1 2">
    <name type="scientific">Xylocopilactobacillus apis</name>
    <dbReference type="NCBI Taxonomy" id="2932183"/>
    <lineage>
        <taxon>Bacteria</taxon>
        <taxon>Bacillati</taxon>
        <taxon>Bacillota</taxon>
        <taxon>Bacilli</taxon>
        <taxon>Lactobacillales</taxon>
        <taxon>Lactobacillaceae</taxon>
        <taxon>Xylocopilactobacillus</taxon>
    </lineage>
</organism>
<evidence type="ECO:0000313" key="1">
    <source>
        <dbReference type="EMBL" id="BDR56891.1"/>
    </source>
</evidence>
<dbReference type="KEGG" id="xak:KIMC2_14530"/>
<sequence length="70" mass="7991">MSEVTLKTKDNKASIDINTTIAVLHELYETYIKLQLRSEAKKVNAVIADLDFCTHQDTAKLYAQSELFEE</sequence>
<name>A0AAU9D307_9LACO</name>
<dbReference type="EMBL" id="AP026801">
    <property type="protein sequence ID" value="BDR56891.1"/>
    <property type="molecule type" value="Genomic_DNA"/>
</dbReference>
<dbReference type="AlphaFoldDB" id="A0AAU9D307"/>
<dbReference type="Proteomes" id="UP001321804">
    <property type="component" value="Chromosome"/>
</dbReference>
<keyword evidence="2" id="KW-1185">Reference proteome</keyword>
<proteinExistence type="predicted"/>
<reference evidence="1 2" key="1">
    <citation type="journal article" date="2023" name="Microbiol. Spectr.">
        <title>Symbiosis of Carpenter Bees with Uncharacterized Lactic Acid Bacteria Showing NAD Auxotrophy.</title>
        <authorList>
            <person name="Kawasaki S."/>
            <person name="Ozawa K."/>
            <person name="Mori T."/>
            <person name="Yamamoto A."/>
            <person name="Ito M."/>
            <person name="Ohkuma M."/>
            <person name="Sakamoto M."/>
            <person name="Matsutani M."/>
        </authorList>
    </citation>
    <scope>NUCLEOTIDE SEQUENCE [LARGE SCALE GENOMIC DNA]</scope>
    <source>
        <strain evidence="1 2">KimC2</strain>
    </source>
</reference>
<dbReference type="RefSeq" id="WP_317695470.1">
    <property type="nucleotide sequence ID" value="NZ_AP026801.1"/>
</dbReference>
<accession>A0AAU9D307</accession>
<protein>
    <submittedName>
        <fullName evidence="1">Uncharacterized protein</fullName>
    </submittedName>
</protein>